<reference evidence="1 2" key="1">
    <citation type="submission" date="2021-03" db="EMBL/GenBank/DDBJ databases">
        <title>Gelidibacter sp. nov., isolated from costal sediment.</title>
        <authorList>
            <person name="Lun K.-Y."/>
        </authorList>
    </citation>
    <scope>NUCLEOTIDE SEQUENCE [LARGE SCALE GENOMIC DNA]</scope>
    <source>
        <strain evidence="1 2">DF109</strain>
    </source>
</reference>
<protein>
    <submittedName>
        <fullName evidence="1">DUF2911 domain-containing protein</fullName>
    </submittedName>
</protein>
<accession>A0ABS3SP24</accession>
<evidence type="ECO:0000313" key="1">
    <source>
        <dbReference type="EMBL" id="MBO3097454.1"/>
    </source>
</evidence>
<gene>
    <name evidence="1" type="ORF">J4051_04180</name>
</gene>
<keyword evidence="2" id="KW-1185">Reference proteome</keyword>
<name>A0ABS3SP24_9FLAO</name>
<dbReference type="InterPro" id="IPR021314">
    <property type="entry name" value="DUF2911"/>
</dbReference>
<comment type="caution">
    <text evidence="1">The sequence shown here is derived from an EMBL/GenBank/DDBJ whole genome shotgun (WGS) entry which is preliminary data.</text>
</comment>
<dbReference type="EMBL" id="JAGEVG010000003">
    <property type="protein sequence ID" value="MBO3097454.1"/>
    <property type="molecule type" value="Genomic_DNA"/>
</dbReference>
<dbReference type="Proteomes" id="UP000681315">
    <property type="component" value="Unassembled WGS sequence"/>
</dbReference>
<proteinExistence type="predicted"/>
<sequence>MNTFLKRLLIILAFVAAGLFLYSYFVEDIFSKRVSPKDVVKFELNDTKLEVLYNRPYKKGREVFGALVPYNKVWRTGANEATTFTTNKTLIIDGISVPKGIYTLWTVPNDSLWKVYFNTKQYPWGVDDQMRPMREPKYDLLEIDVPVIDIDSTVEQFTIAFDNTVDVLKMTMAWDQTKIEVPLEISNDQPQ</sequence>
<evidence type="ECO:0000313" key="2">
    <source>
        <dbReference type="Proteomes" id="UP000681315"/>
    </source>
</evidence>
<organism evidence="1 2">
    <name type="scientific">Gelidibacter pelagius</name>
    <dbReference type="NCBI Taxonomy" id="2819985"/>
    <lineage>
        <taxon>Bacteria</taxon>
        <taxon>Pseudomonadati</taxon>
        <taxon>Bacteroidota</taxon>
        <taxon>Flavobacteriia</taxon>
        <taxon>Flavobacteriales</taxon>
        <taxon>Flavobacteriaceae</taxon>
        <taxon>Gelidibacter</taxon>
    </lineage>
</organism>
<dbReference type="Pfam" id="PF11138">
    <property type="entry name" value="DUF2911"/>
    <property type="match status" value="1"/>
</dbReference>
<dbReference type="RefSeq" id="WP_208232601.1">
    <property type="nucleotide sequence ID" value="NZ_JAGEVG010000003.1"/>
</dbReference>